<name>A0A9N7RE00_STRHE</name>
<dbReference type="InterPro" id="IPR013128">
    <property type="entry name" value="Peptidase_C1A"/>
</dbReference>
<dbReference type="EMBL" id="CACSLK010024540">
    <property type="protein sequence ID" value="CAA0823659.1"/>
    <property type="molecule type" value="Genomic_DNA"/>
</dbReference>
<comment type="caution">
    <text evidence="3">The sequence shown here is derived from an EMBL/GenBank/DDBJ whole genome shotgun (WGS) entry which is preliminary data.</text>
</comment>
<accession>A0A9N7RE00</accession>
<organism evidence="3 4">
    <name type="scientific">Striga hermonthica</name>
    <name type="common">Purple witchweed</name>
    <name type="synonym">Buchnera hermonthica</name>
    <dbReference type="NCBI Taxonomy" id="68872"/>
    <lineage>
        <taxon>Eukaryota</taxon>
        <taxon>Viridiplantae</taxon>
        <taxon>Streptophyta</taxon>
        <taxon>Embryophyta</taxon>
        <taxon>Tracheophyta</taxon>
        <taxon>Spermatophyta</taxon>
        <taxon>Magnoliopsida</taxon>
        <taxon>eudicotyledons</taxon>
        <taxon>Gunneridae</taxon>
        <taxon>Pentapetalae</taxon>
        <taxon>asterids</taxon>
        <taxon>lamiids</taxon>
        <taxon>Lamiales</taxon>
        <taxon>Orobanchaceae</taxon>
        <taxon>Buchnereae</taxon>
        <taxon>Striga</taxon>
    </lineage>
</organism>
<dbReference type="AlphaFoldDB" id="A0A9N7RE00"/>
<protein>
    <submittedName>
        <fullName evidence="3">Senescence-specific cysteine protease SAG12</fullName>
    </submittedName>
</protein>
<evidence type="ECO:0000313" key="4">
    <source>
        <dbReference type="Proteomes" id="UP001153555"/>
    </source>
</evidence>
<comment type="similarity">
    <text evidence="1">Belongs to the peptidase C1 family.</text>
</comment>
<dbReference type="InterPro" id="IPR038765">
    <property type="entry name" value="Papain-like_cys_pep_sf"/>
</dbReference>
<gene>
    <name evidence="3" type="ORF">SHERM_20806</name>
</gene>
<dbReference type="PANTHER" id="PTHR12411">
    <property type="entry name" value="CYSTEINE PROTEASE FAMILY C1-RELATED"/>
    <property type="match status" value="1"/>
</dbReference>
<proteinExistence type="inferred from homology"/>
<dbReference type="OrthoDB" id="10253408at2759"/>
<evidence type="ECO:0000259" key="2">
    <source>
        <dbReference type="SMART" id="SM00645"/>
    </source>
</evidence>
<feature type="domain" description="Peptidase C1A papain C-terminal" evidence="2">
    <location>
        <begin position="26"/>
        <end position="175"/>
    </location>
</feature>
<dbReference type="SUPFAM" id="SSF54001">
    <property type="entry name" value="Cysteine proteinases"/>
    <property type="match status" value="1"/>
</dbReference>
<keyword evidence="3" id="KW-0645">Protease</keyword>
<dbReference type="SMART" id="SM00645">
    <property type="entry name" value="Pept_C1"/>
    <property type="match status" value="1"/>
</dbReference>
<dbReference type="GO" id="GO:0008234">
    <property type="term" value="F:cysteine-type peptidase activity"/>
    <property type="evidence" value="ECO:0007669"/>
    <property type="project" value="InterPro"/>
</dbReference>
<dbReference type="Proteomes" id="UP001153555">
    <property type="component" value="Unassembled WGS sequence"/>
</dbReference>
<evidence type="ECO:0000256" key="1">
    <source>
        <dbReference type="ARBA" id="ARBA00008455"/>
    </source>
</evidence>
<dbReference type="InterPro" id="IPR000668">
    <property type="entry name" value="Peptidase_C1A_C"/>
</dbReference>
<keyword evidence="4" id="KW-1185">Reference proteome</keyword>
<dbReference type="Pfam" id="PF00112">
    <property type="entry name" value="Peptidase_C1"/>
    <property type="match status" value="1"/>
</dbReference>
<dbReference type="Gene3D" id="3.90.70.10">
    <property type="entry name" value="Cysteine proteinases"/>
    <property type="match status" value="1"/>
</dbReference>
<reference evidence="3" key="1">
    <citation type="submission" date="2019-12" db="EMBL/GenBank/DDBJ databases">
        <authorList>
            <person name="Scholes J."/>
        </authorList>
    </citation>
    <scope>NUCLEOTIDE SEQUENCE</scope>
</reference>
<keyword evidence="3" id="KW-0378">Hydrolase</keyword>
<dbReference type="GO" id="GO:0006508">
    <property type="term" value="P:proteolysis"/>
    <property type="evidence" value="ECO:0007669"/>
    <property type="project" value="UniProtKB-KW"/>
</dbReference>
<sequence>MEAVARHTVSASIHSDCTEFQDYTSGVLAVDHGEHLIITSIKTCWAFSVVGVVEGIVQIRTGSLIPLSVQQLVDCNDKGDNCSGGNIWTAFDYIICAGSLATDSSYSYDGSGRTCQPYEPTVEISGYEKVPPNNKKTLMEVVAWSSLSANINSDCTEFQDYTSNVLAVDRGNIAL</sequence>
<evidence type="ECO:0000313" key="3">
    <source>
        <dbReference type="EMBL" id="CAA0823659.1"/>
    </source>
</evidence>